<evidence type="ECO:0000313" key="2">
    <source>
        <dbReference type="EMBL" id="SFQ26518.1"/>
    </source>
</evidence>
<dbReference type="Pfam" id="PF02698">
    <property type="entry name" value="DUF218"/>
    <property type="match status" value="1"/>
</dbReference>
<dbReference type="PANTHER" id="PTHR30336:SF4">
    <property type="entry name" value="ENVELOPE BIOGENESIS FACTOR ELYC"/>
    <property type="match status" value="1"/>
</dbReference>
<dbReference type="GO" id="GO:0000270">
    <property type="term" value="P:peptidoglycan metabolic process"/>
    <property type="evidence" value="ECO:0007669"/>
    <property type="project" value="TreeGrafter"/>
</dbReference>
<protein>
    <submittedName>
        <fullName evidence="2">DUF218 domain-containing protein</fullName>
    </submittedName>
</protein>
<organism evidence="2 3">
    <name type="scientific">Desemzia incerta</name>
    <dbReference type="NCBI Taxonomy" id="82801"/>
    <lineage>
        <taxon>Bacteria</taxon>
        <taxon>Bacillati</taxon>
        <taxon>Bacillota</taxon>
        <taxon>Bacilli</taxon>
        <taxon>Lactobacillales</taxon>
        <taxon>Carnobacteriaceae</taxon>
        <taxon>Desemzia</taxon>
    </lineage>
</organism>
<dbReference type="EMBL" id="FOXW01000004">
    <property type="protein sequence ID" value="SFQ26518.1"/>
    <property type="molecule type" value="Genomic_DNA"/>
</dbReference>
<evidence type="ECO:0000259" key="1">
    <source>
        <dbReference type="Pfam" id="PF02698"/>
    </source>
</evidence>
<dbReference type="RefSeq" id="WP_092480223.1">
    <property type="nucleotide sequence ID" value="NZ_FOXW01000004.1"/>
</dbReference>
<dbReference type="Gene3D" id="3.40.50.620">
    <property type="entry name" value="HUPs"/>
    <property type="match status" value="1"/>
</dbReference>
<keyword evidence="3" id="KW-1185">Reference proteome</keyword>
<dbReference type="OrthoDB" id="9782395at2"/>
<dbReference type="InterPro" id="IPR003848">
    <property type="entry name" value="DUF218"/>
</dbReference>
<gene>
    <name evidence="2" type="ORF">SAMN04488506_1164</name>
</gene>
<dbReference type="CDD" id="cd06259">
    <property type="entry name" value="YdcF-like"/>
    <property type="match status" value="1"/>
</dbReference>
<sequence length="194" mass="22540">MKKRRIFISIILFICLGLGVSYPIIMNHLVVDEKPVKSDVIIVPEGQEYIRANKASELLHEGYSRSDKIIISPMVDTNAEIYEEFGVEFEQIIPETEATSTYENAVHTLKIMEKNGYYSAIITSSDYHMLRTKMIYERVNRDYDFELTFVAAYQVVDGELVPWDEAGDELKAVAKKEFWKYWGYLLGLYHFIDV</sequence>
<dbReference type="AlphaFoldDB" id="A0A1I5X3K2"/>
<feature type="domain" description="DUF218" evidence="1">
    <location>
        <begin position="39"/>
        <end position="162"/>
    </location>
</feature>
<accession>A0A1I5X3K2</accession>
<name>A0A1I5X3K2_9LACT</name>
<dbReference type="PANTHER" id="PTHR30336">
    <property type="entry name" value="INNER MEMBRANE PROTEIN, PROBABLE PERMEASE"/>
    <property type="match status" value="1"/>
</dbReference>
<dbReference type="STRING" id="82801.SAMN04488506_1164"/>
<dbReference type="GO" id="GO:0043164">
    <property type="term" value="P:Gram-negative-bacterium-type cell wall biogenesis"/>
    <property type="evidence" value="ECO:0007669"/>
    <property type="project" value="TreeGrafter"/>
</dbReference>
<dbReference type="GO" id="GO:0005886">
    <property type="term" value="C:plasma membrane"/>
    <property type="evidence" value="ECO:0007669"/>
    <property type="project" value="TreeGrafter"/>
</dbReference>
<proteinExistence type="predicted"/>
<evidence type="ECO:0000313" key="3">
    <source>
        <dbReference type="Proteomes" id="UP000199136"/>
    </source>
</evidence>
<dbReference type="InterPro" id="IPR014729">
    <property type="entry name" value="Rossmann-like_a/b/a_fold"/>
</dbReference>
<reference evidence="2 3" key="1">
    <citation type="submission" date="2016-10" db="EMBL/GenBank/DDBJ databases">
        <authorList>
            <person name="de Groot N.N."/>
        </authorList>
    </citation>
    <scope>NUCLEOTIDE SEQUENCE [LARGE SCALE GENOMIC DNA]</scope>
    <source>
        <strain evidence="2 3">DSM 20581</strain>
    </source>
</reference>
<dbReference type="Proteomes" id="UP000199136">
    <property type="component" value="Unassembled WGS sequence"/>
</dbReference>
<dbReference type="InterPro" id="IPR051599">
    <property type="entry name" value="Cell_Envelope_Assoc"/>
</dbReference>